<dbReference type="Proteomes" id="UP001519345">
    <property type="component" value="Unassembled WGS sequence"/>
</dbReference>
<comment type="caution">
    <text evidence="1">The sequence shown here is derived from an EMBL/GenBank/DDBJ whole genome shotgun (WGS) entry which is preliminary data.</text>
</comment>
<evidence type="ECO:0000313" key="2">
    <source>
        <dbReference type="Proteomes" id="UP001519345"/>
    </source>
</evidence>
<dbReference type="EMBL" id="JAGGKX010000005">
    <property type="protein sequence ID" value="MBP1969214.1"/>
    <property type="molecule type" value="Genomic_DNA"/>
</dbReference>
<keyword evidence="2" id="KW-1185">Reference proteome</keyword>
<dbReference type="RefSeq" id="WP_209462422.1">
    <property type="nucleotide sequence ID" value="NZ_CP110224.1"/>
</dbReference>
<sequence>MDYRSELSSEVLYKSWQRFRKMYRYADDITWEEVTESVFILWKMKDRKKITYRE</sequence>
<reference evidence="1 2" key="1">
    <citation type="submission" date="2021-03" db="EMBL/GenBank/DDBJ databases">
        <title>Genomic Encyclopedia of Type Strains, Phase IV (KMG-IV): sequencing the most valuable type-strain genomes for metagenomic binning, comparative biology and taxonomic classification.</title>
        <authorList>
            <person name="Goeker M."/>
        </authorList>
    </citation>
    <scope>NUCLEOTIDE SEQUENCE [LARGE SCALE GENOMIC DNA]</scope>
    <source>
        <strain evidence="1 2">DSM 25609</strain>
    </source>
</reference>
<accession>A0ABS4IE39</accession>
<gene>
    <name evidence="1" type="ORF">J2Z83_001318</name>
</gene>
<protein>
    <recommendedName>
        <fullName evidence="3">RNA polymerase sigma-70 region 2 domain-containing protein</fullName>
    </recommendedName>
</protein>
<name>A0ABS4IE39_9BACI</name>
<evidence type="ECO:0000313" key="1">
    <source>
        <dbReference type="EMBL" id="MBP1969214.1"/>
    </source>
</evidence>
<organism evidence="1 2">
    <name type="scientific">Virgibacillus natechei</name>
    <dbReference type="NCBI Taxonomy" id="1216297"/>
    <lineage>
        <taxon>Bacteria</taxon>
        <taxon>Bacillati</taxon>
        <taxon>Bacillota</taxon>
        <taxon>Bacilli</taxon>
        <taxon>Bacillales</taxon>
        <taxon>Bacillaceae</taxon>
        <taxon>Virgibacillus</taxon>
    </lineage>
</organism>
<evidence type="ECO:0008006" key="3">
    <source>
        <dbReference type="Google" id="ProtNLM"/>
    </source>
</evidence>
<proteinExistence type="predicted"/>